<keyword evidence="1" id="KW-0547">Nucleotide-binding</keyword>
<dbReference type="PANTHER" id="PTHR43272:SF33">
    <property type="entry name" value="AMP-BINDING DOMAIN-CONTAINING PROTEIN-RELATED"/>
    <property type="match status" value="1"/>
</dbReference>
<evidence type="ECO:0000313" key="5">
    <source>
        <dbReference type="EMBL" id="SMF45793.1"/>
    </source>
</evidence>
<sequence>MLSHGNILCNCMGAFDLLREFGLGDEVFLCFLPLSHSYEFTCGMVFPVTIGAQIYYAEGVEQLGRNMVEAKPTIMTAVPRLYETMQARILRGVDKQSPLKRWLFHSAERLGRKRYHDARSLGPGERLLDLLCEKLVRSKVRERFGGRLKGMVSGGGPLNPDVGLFFVALGVRLLQGYGQTEAAPVISCNRPFAYRMHTVGPALEGVELRIAEDGEILVRGELVMKGYWNQPEATAAVLRDGWLYTGDIGRLDEQGYLMITDRKKDIVVLSGGDNVSPARVEGFLTLQPEVGQAMVFGDKRPHLVGLIVPDPDWLRDWAAANGKRDDLAELSRDEALRKAVGEAVDRVNREVSGLERIRRFAILPEPFSIENQMMTPSLKVRRHVVRQHYGALIESLYG</sequence>
<organism evidence="5 6">
    <name type="scientific">Tistlia consotensis USBA 355</name>
    <dbReference type="NCBI Taxonomy" id="560819"/>
    <lineage>
        <taxon>Bacteria</taxon>
        <taxon>Pseudomonadati</taxon>
        <taxon>Pseudomonadota</taxon>
        <taxon>Alphaproteobacteria</taxon>
        <taxon>Rhodospirillales</taxon>
        <taxon>Rhodovibrionaceae</taxon>
        <taxon>Tistlia</taxon>
    </lineage>
</organism>
<dbReference type="STRING" id="560819.SAMN05428998_11643"/>
<evidence type="ECO:0000256" key="3">
    <source>
        <dbReference type="ARBA" id="ARBA00024484"/>
    </source>
</evidence>
<proteinExistence type="predicted"/>
<feature type="domain" description="AMP-dependent synthetase/ligase" evidence="4">
    <location>
        <begin position="1"/>
        <end position="228"/>
    </location>
</feature>
<dbReference type="AlphaFoldDB" id="A0A1Y6C4V1"/>
<keyword evidence="6" id="KW-1185">Reference proteome</keyword>
<dbReference type="PANTHER" id="PTHR43272">
    <property type="entry name" value="LONG-CHAIN-FATTY-ACID--COA LIGASE"/>
    <property type="match status" value="1"/>
</dbReference>
<evidence type="ECO:0000256" key="1">
    <source>
        <dbReference type="ARBA" id="ARBA00022741"/>
    </source>
</evidence>
<dbReference type="GO" id="GO:0016020">
    <property type="term" value="C:membrane"/>
    <property type="evidence" value="ECO:0007669"/>
    <property type="project" value="TreeGrafter"/>
</dbReference>
<accession>A0A1Y6C4V1</accession>
<reference evidence="5 6" key="1">
    <citation type="submission" date="2017-04" db="EMBL/GenBank/DDBJ databases">
        <authorList>
            <person name="Afonso C.L."/>
            <person name="Miller P.J."/>
            <person name="Scott M.A."/>
            <person name="Spackman E."/>
            <person name="Goraichik I."/>
            <person name="Dimitrov K.M."/>
            <person name="Suarez D.L."/>
            <person name="Swayne D.E."/>
        </authorList>
    </citation>
    <scope>NUCLEOTIDE SEQUENCE [LARGE SCALE GENOMIC DNA]</scope>
    <source>
        <strain evidence="5 6">USBA 355</strain>
    </source>
</reference>
<dbReference type="Gene3D" id="3.30.300.30">
    <property type="match status" value="1"/>
</dbReference>
<keyword evidence="2" id="KW-0067">ATP-binding</keyword>
<dbReference type="InterPro" id="IPR045851">
    <property type="entry name" value="AMP-bd_C_sf"/>
</dbReference>
<dbReference type="Proteomes" id="UP000192917">
    <property type="component" value="Unassembled WGS sequence"/>
</dbReference>
<dbReference type="Pfam" id="PF00501">
    <property type="entry name" value="AMP-binding"/>
    <property type="match status" value="1"/>
</dbReference>
<comment type="catalytic activity">
    <reaction evidence="3">
        <text>a long-chain fatty acid + ATP + CoA = a long-chain fatty acyl-CoA + AMP + diphosphate</text>
        <dbReference type="Rhea" id="RHEA:15421"/>
        <dbReference type="ChEBI" id="CHEBI:30616"/>
        <dbReference type="ChEBI" id="CHEBI:33019"/>
        <dbReference type="ChEBI" id="CHEBI:57287"/>
        <dbReference type="ChEBI" id="CHEBI:57560"/>
        <dbReference type="ChEBI" id="CHEBI:83139"/>
        <dbReference type="ChEBI" id="CHEBI:456215"/>
        <dbReference type="EC" id="6.2.1.3"/>
    </reaction>
    <physiologicalReaction direction="left-to-right" evidence="3">
        <dbReference type="Rhea" id="RHEA:15422"/>
    </physiologicalReaction>
</comment>
<gene>
    <name evidence="5" type="ORF">SAMN05428998_11643</name>
</gene>
<dbReference type="CDD" id="cd05907">
    <property type="entry name" value="VL_LC_FACS_like"/>
    <property type="match status" value="1"/>
</dbReference>
<dbReference type="InterPro" id="IPR000873">
    <property type="entry name" value="AMP-dep_synth/lig_dom"/>
</dbReference>
<dbReference type="GO" id="GO:0005524">
    <property type="term" value="F:ATP binding"/>
    <property type="evidence" value="ECO:0007669"/>
    <property type="project" value="UniProtKB-KW"/>
</dbReference>
<dbReference type="InterPro" id="IPR042099">
    <property type="entry name" value="ANL_N_sf"/>
</dbReference>
<evidence type="ECO:0000256" key="2">
    <source>
        <dbReference type="ARBA" id="ARBA00022840"/>
    </source>
</evidence>
<dbReference type="Gene3D" id="3.40.50.12780">
    <property type="entry name" value="N-terminal domain of ligase-like"/>
    <property type="match status" value="1"/>
</dbReference>
<dbReference type="EMBL" id="FWZX01000016">
    <property type="protein sequence ID" value="SMF45793.1"/>
    <property type="molecule type" value="Genomic_DNA"/>
</dbReference>
<name>A0A1Y6C4V1_9PROT</name>
<evidence type="ECO:0000259" key="4">
    <source>
        <dbReference type="Pfam" id="PF00501"/>
    </source>
</evidence>
<dbReference type="SUPFAM" id="SSF56801">
    <property type="entry name" value="Acetyl-CoA synthetase-like"/>
    <property type="match status" value="1"/>
</dbReference>
<protein>
    <submittedName>
        <fullName evidence="5">Long-chain acyl-CoA synthetase</fullName>
    </submittedName>
</protein>
<dbReference type="Pfam" id="PF23562">
    <property type="entry name" value="AMP-binding_C_3"/>
    <property type="match status" value="1"/>
</dbReference>
<dbReference type="GO" id="GO:0004467">
    <property type="term" value="F:long-chain fatty acid-CoA ligase activity"/>
    <property type="evidence" value="ECO:0007669"/>
    <property type="project" value="UniProtKB-EC"/>
</dbReference>
<evidence type="ECO:0000313" key="6">
    <source>
        <dbReference type="Proteomes" id="UP000192917"/>
    </source>
</evidence>